<keyword evidence="4 6" id="KW-1133">Transmembrane helix</keyword>
<evidence type="ECO:0000313" key="8">
    <source>
        <dbReference type="Proteomes" id="UP000199391"/>
    </source>
</evidence>
<feature type="transmembrane region" description="Helical" evidence="6">
    <location>
        <begin position="253"/>
        <end position="277"/>
    </location>
</feature>
<dbReference type="GO" id="GO:0005886">
    <property type="term" value="C:plasma membrane"/>
    <property type="evidence" value="ECO:0007669"/>
    <property type="project" value="UniProtKB-SubCell"/>
</dbReference>
<keyword evidence="2" id="KW-1003">Cell membrane</keyword>
<reference evidence="8" key="1">
    <citation type="submission" date="2016-10" db="EMBL/GenBank/DDBJ databases">
        <authorList>
            <person name="Varghese N."/>
            <person name="Submissions S."/>
        </authorList>
    </citation>
    <scope>NUCLEOTIDE SEQUENCE [LARGE SCALE GENOMIC DNA]</scope>
    <source>
        <strain evidence="8">CGMCC 1.11014</strain>
    </source>
</reference>
<dbReference type="STRING" id="1035707.SAMN05216552_100336"/>
<feature type="transmembrane region" description="Helical" evidence="6">
    <location>
        <begin position="64"/>
        <end position="86"/>
    </location>
</feature>
<feature type="transmembrane region" description="Helical" evidence="6">
    <location>
        <begin position="289"/>
        <end position="313"/>
    </location>
</feature>
<dbReference type="CDD" id="cd06581">
    <property type="entry name" value="TM_PBP1_LivM_like"/>
    <property type="match status" value="1"/>
</dbReference>
<evidence type="ECO:0000256" key="6">
    <source>
        <dbReference type="SAM" id="Phobius"/>
    </source>
</evidence>
<sequence length="338" mass="35495">MMQTKPSLLRISVALPLSLFGALILLPFVAHAMEQPFYVVFTARVVIYAVAATSLNLALGYGGLVSFGHALFLGLGAYSVAIPAFYGIDNGWIHLLVCIVACGLVGLVTGAISLRTTGIAFIMITLAFAQMGYFVFVSLKHYGGDDGTTISATSKFFGCDLGQPNTIYACALTVLALATWWMARLRVSPFGMVLRGAKMNARRVNAIGLPARRYLLSAYVLSAILCGIAGMLLANLNAFASPSTLSWIVSGDLIVMVVLGGLGAVHGALLGAAALMGMEEAIKHFTEHWMAIFGPAIVLIALLGKAGIAGFLAGIDARLARGRAGGVWLVRKTAGEQP</sequence>
<accession>A0A1I7G4C9</accession>
<protein>
    <submittedName>
        <fullName evidence="7">Amino acid/amide ABC transporter membrane protein 2, HAAT family</fullName>
    </submittedName>
</protein>
<feature type="transmembrane region" description="Helical" evidence="6">
    <location>
        <begin position="119"/>
        <end position="139"/>
    </location>
</feature>
<evidence type="ECO:0000256" key="1">
    <source>
        <dbReference type="ARBA" id="ARBA00004651"/>
    </source>
</evidence>
<feature type="transmembrane region" description="Helical" evidence="6">
    <location>
        <begin position="92"/>
        <end position="112"/>
    </location>
</feature>
<dbReference type="Proteomes" id="UP000199391">
    <property type="component" value="Unassembled WGS sequence"/>
</dbReference>
<keyword evidence="8" id="KW-1185">Reference proteome</keyword>
<dbReference type="EMBL" id="FPBO01000003">
    <property type="protein sequence ID" value="SFU43302.1"/>
    <property type="molecule type" value="Genomic_DNA"/>
</dbReference>
<proteinExistence type="predicted"/>
<dbReference type="AlphaFoldDB" id="A0A1I7G4C9"/>
<keyword evidence="5 6" id="KW-0472">Membrane</keyword>
<feature type="transmembrane region" description="Helical" evidence="6">
    <location>
        <begin position="214"/>
        <end position="233"/>
    </location>
</feature>
<organism evidence="7 8">
    <name type="scientific">Pseudoduganella namucuonensis</name>
    <dbReference type="NCBI Taxonomy" id="1035707"/>
    <lineage>
        <taxon>Bacteria</taxon>
        <taxon>Pseudomonadati</taxon>
        <taxon>Pseudomonadota</taxon>
        <taxon>Betaproteobacteria</taxon>
        <taxon>Burkholderiales</taxon>
        <taxon>Oxalobacteraceae</taxon>
        <taxon>Telluria group</taxon>
        <taxon>Pseudoduganella</taxon>
    </lineage>
</organism>
<dbReference type="OrthoDB" id="3460090at2"/>
<evidence type="ECO:0000256" key="5">
    <source>
        <dbReference type="ARBA" id="ARBA00023136"/>
    </source>
</evidence>
<gene>
    <name evidence="7" type="ORF">SAMN05216552_100336</name>
</gene>
<dbReference type="GO" id="GO:0015658">
    <property type="term" value="F:branched-chain amino acid transmembrane transporter activity"/>
    <property type="evidence" value="ECO:0007669"/>
    <property type="project" value="InterPro"/>
</dbReference>
<dbReference type="PANTHER" id="PTHR30482">
    <property type="entry name" value="HIGH-AFFINITY BRANCHED-CHAIN AMINO ACID TRANSPORT SYSTEM PERMEASE"/>
    <property type="match status" value="1"/>
</dbReference>
<dbReference type="PANTHER" id="PTHR30482:SF17">
    <property type="entry name" value="ABC TRANSPORTER ATP-BINDING PROTEIN"/>
    <property type="match status" value="1"/>
</dbReference>
<evidence type="ECO:0000256" key="3">
    <source>
        <dbReference type="ARBA" id="ARBA00022692"/>
    </source>
</evidence>
<feature type="transmembrane region" description="Helical" evidence="6">
    <location>
        <begin position="36"/>
        <end position="57"/>
    </location>
</feature>
<comment type="subcellular location">
    <subcellularLocation>
        <location evidence="1">Cell membrane</location>
        <topology evidence="1">Multi-pass membrane protein</topology>
    </subcellularLocation>
</comment>
<evidence type="ECO:0000256" key="4">
    <source>
        <dbReference type="ARBA" id="ARBA00022989"/>
    </source>
</evidence>
<dbReference type="InterPro" id="IPR001851">
    <property type="entry name" value="ABC_transp_permease"/>
</dbReference>
<evidence type="ECO:0000256" key="2">
    <source>
        <dbReference type="ARBA" id="ARBA00022475"/>
    </source>
</evidence>
<dbReference type="InterPro" id="IPR043428">
    <property type="entry name" value="LivM-like"/>
</dbReference>
<feature type="transmembrane region" description="Helical" evidence="6">
    <location>
        <begin position="166"/>
        <end position="183"/>
    </location>
</feature>
<evidence type="ECO:0000313" key="7">
    <source>
        <dbReference type="EMBL" id="SFU43302.1"/>
    </source>
</evidence>
<feature type="transmembrane region" description="Helical" evidence="6">
    <location>
        <begin position="7"/>
        <end position="30"/>
    </location>
</feature>
<dbReference type="Pfam" id="PF02653">
    <property type="entry name" value="BPD_transp_2"/>
    <property type="match status" value="1"/>
</dbReference>
<name>A0A1I7G4C9_9BURK</name>
<keyword evidence="3 6" id="KW-0812">Transmembrane</keyword>